<dbReference type="Pfam" id="PF01590">
    <property type="entry name" value="GAF"/>
    <property type="match status" value="1"/>
</dbReference>
<dbReference type="InterPro" id="IPR005467">
    <property type="entry name" value="His_kinase_dom"/>
</dbReference>
<dbReference type="Gene3D" id="3.30.450.40">
    <property type="match status" value="1"/>
</dbReference>
<evidence type="ECO:0000256" key="1">
    <source>
        <dbReference type="ARBA" id="ARBA00000085"/>
    </source>
</evidence>
<accession>A0A0S6U8F8</accession>
<evidence type="ECO:0000256" key="2">
    <source>
        <dbReference type="ARBA" id="ARBA00012438"/>
    </source>
</evidence>
<dbReference type="SMART" id="SM00387">
    <property type="entry name" value="HATPase_c"/>
    <property type="match status" value="1"/>
</dbReference>
<dbReference type="InterPro" id="IPR050640">
    <property type="entry name" value="Bact_2-comp_sensor_kinase"/>
</dbReference>
<proteinExistence type="predicted"/>
<evidence type="ECO:0000259" key="6">
    <source>
        <dbReference type="PROSITE" id="PS50109"/>
    </source>
</evidence>
<dbReference type="PRINTS" id="PR00344">
    <property type="entry name" value="BCTRLSENSOR"/>
</dbReference>
<dbReference type="InterPro" id="IPR003594">
    <property type="entry name" value="HATPase_dom"/>
</dbReference>
<dbReference type="InterPro" id="IPR003018">
    <property type="entry name" value="GAF"/>
</dbReference>
<dbReference type="GO" id="GO:0000155">
    <property type="term" value="F:phosphorelay sensor kinase activity"/>
    <property type="evidence" value="ECO:0007669"/>
    <property type="project" value="InterPro"/>
</dbReference>
<dbReference type="InterPro" id="IPR010559">
    <property type="entry name" value="Sig_transdc_His_kin_internal"/>
</dbReference>
<keyword evidence="3" id="KW-0418">Kinase</keyword>
<dbReference type="EC" id="2.7.13.3" evidence="2"/>
<dbReference type="InterPro" id="IPR036890">
    <property type="entry name" value="HATPase_C_sf"/>
</dbReference>
<dbReference type="InterPro" id="IPR029016">
    <property type="entry name" value="GAF-like_dom_sf"/>
</dbReference>
<dbReference type="InterPro" id="IPR004358">
    <property type="entry name" value="Sig_transdc_His_kin-like_C"/>
</dbReference>
<feature type="transmembrane region" description="Helical" evidence="5">
    <location>
        <begin position="29"/>
        <end position="49"/>
    </location>
</feature>
<dbReference type="RefSeq" id="WP_025773388.1">
    <property type="nucleotide sequence ID" value="NZ_DF238840.1"/>
</dbReference>
<name>A0A0S6U8F8_NEOTH</name>
<dbReference type="Pfam" id="PF06580">
    <property type="entry name" value="His_kinase"/>
    <property type="match status" value="1"/>
</dbReference>
<dbReference type="PANTHER" id="PTHR34220:SF7">
    <property type="entry name" value="SENSOR HISTIDINE KINASE YPDA"/>
    <property type="match status" value="1"/>
</dbReference>
<dbReference type="SUPFAM" id="SSF55781">
    <property type="entry name" value="GAF domain-like"/>
    <property type="match status" value="1"/>
</dbReference>
<dbReference type="SUPFAM" id="SSF55874">
    <property type="entry name" value="ATPase domain of HSP90 chaperone/DNA topoisomerase II/histidine kinase"/>
    <property type="match status" value="1"/>
</dbReference>
<reference evidence="7" key="1">
    <citation type="journal article" date="2014" name="Gene">
        <title>Genome-guided analysis of transformation efficiency and carbon dioxide assimilation by Moorella thermoacetica Y72.</title>
        <authorList>
            <person name="Tsukahara K."/>
            <person name="Kita A."/>
            <person name="Nakashimada Y."/>
            <person name="Hoshino T."/>
            <person name="Murakami K."/>
        </authorList>
    </citation>
    <scope>NUCLEOTIDE SEQUENCE [LARGE SCALE GENOMIC DNA]</scope>
    <source>
        <strain evidence="7">Y72</strain>
    </source>
</reference>
<protein>
    <recommendedName>
        <fullName evidence="2">histidine kinase</fullName>
        <ecNumber evidence="2">2.7.13.3</ecNumber>
    </recommendedName>
</protein>
<evidence type="ECO:0000256" key="3">
    <source>
        <dbReference type="ARBA" id="ARBA00022777"/>
    </source>
</evidence>
<comment type="catalytic activity">
    <reaction evidence="1">
        <text>ATP + protein L-histidine = ADP + protein N-phospho-L-histidine.</text>
        <dbReference type="EC" id="2.7.13.3"/>
    </reaction>
</comment>
<dbReference type="PANTHER" id="PTHR34220">
    <property type="entry name" value="SENSOR HISTIDINE KINASE YPDA"/>
    <property type="match status" value="1"/>
</dbReference>
<keyword evidence="3" id="KW-0808">Transferase</keyword>
<dbReference type="Proteomes" id="UP000063718">
    <property type="component" value="Unassembled WGS sequence"/>
</dbReference>
<evidence type="ECO:0000313" key="7">
    <source>
        <dbReference type="EMBL" id="GAF25393.1"/>
    </source>
</evidence>
<keyword evidence="5" id="KW-0472">Membrane</keyword>
<keyword evidence="5" id="KW-1133">Transmembrane helix</keyword>
<dbReference type="EMBL" id="DF238840">
    <property type="protein sequence ID" value="GAF25393.1"/>
    <property type="molecule type" value="Genomic_DNA"/>
</dbReference>
<organism evidence="7">
    <name type="scientific">Moorella thermoacetica Y72</name>
    <dbReference type="NCBI Taxonomy" id="1325331"/>
    <lineage>
        <taxon>Bacteria</taxon>
        <taxon>Bacillati</taxon>
        <taxon>Bacillota</taxon>
        <taxon>Clostridia</taxon>
        <taxon>Neomoorellales</taxon>
        <taxon>Neomoorellaceae</taxon>
        <taxon>Neomoorella</taxon>
    </lineage>
</organism>
<dbReference type="Pfam" id="PF02518">
    <property type="entry name" value="HATPase_c"/>
    <property type="match status" value="1"/>
</dbReference>
<keyword evidence="5" id="KW-0812">Transmembrane</keyword>
<dbReference type="SMART" id="SM00065">
    <property type="entry name" value="GAF"/>
    <property type="match status" value="1"/>
</dbReference>
<feature type="domain" description="Histidine kinase" evidence="6">
    <location>
        <begin position="333"/>
        <end position="434"/>
    </location>
</feature>
<keyword evidence="4" id="KW-0902">Two-component regulatory system</keyword>
<dbReference type="GO" id="GO:0016020">
    <property type="term" value="C:membrane"/>
    <property type="evidence" value="ECO:0007669"/>
    <property type="project" value="InterPro"/>
</dbReference>
<evidence type="ECO:0000256" key="5">
    <source>
        <dbReference type="SAM" id="Phobius"/>
    </source>
</evidence>
<dbReference type="AlphaFoldDB" id="A0A0S6U8F8"/>
<dbReference type="PROSITE" id="PS50109">
    <property type="entry name" value="HIS_KIN"/>
    <property type="match status" value="1"/>
</dbReference>
<gene>
    <name evidence="7" type="ORF">MTY_0726</name>
</gene>
<evidence type="ECO:0000256" key="4">
    <source>
        <dbReference type="ARBA" id="ARBA00023012"/>
    </source>
</evidence>
<sequence>MGRKVYLLFATLTISEVLTAVLFFRVPPFPVFLAFMVLNALGAGLAIYFQGLSCSLPQRPIEEDANFNTDSIFVSTLQIADQTLPVLRGGLNKTTAAKTADIIQDLTQVPAIAITDRERVLTFLGVGCDQHQAGDRILTEATKEVIATGRMKVVHTPQGLCCPRYGTGCNCPLKSAVIVPLKCRDEIVGALKLYQTREGVFQPEIVRLAVGLANLLSLQIELSELDRQRQLLTEARLEALNAQINPHFFFNTLNTIISFSRTDPERARRLLIRLAKLFRQTLSRHGSLTTLQEELDCVRTYLVLEKARFGNKFRYLEDVPPELLEYHIPVLSLQPLVENAVNHGLLAKEGRGTVKVSGRLAGHELHLAVKDDGVGIPAEKINLVTQPGYGSGNGVGLSNVNLRFQSLYGEDYGLRLMSEVGKGTTVILRVPLLKAAMVKETVPETPAKELLANDA</sequence>
<dbReference type="Gene3D" id="3.30.565.10">
    <property type="entry name" value="Histidine kinase-like ATPase, C-terminal domain"/>
    <property type="match status" value="1"/>
</dbReference>